<dbReference type="OrthoDB" id="2798624at2759"/>
<evidence type="ECO:0000256" key="1">
    <source>
        <dbReference type="SAM" id="Coils"/>
    </source>
</evidence>
<comment type="caution">
    <text evidence="3">The sequence shown here is derived from an EMBL/GenBank/DDBJ whole genome shotgun (WGS) entry which is preliminary data.</text>
</comment>
<accession>A0A9P3PL99</accession>
<feature type="region of interest" description="Disordered" evidence="2">
    <location>
        <begin position="292"/>
        <end position="315"/>
    </location>
</feature>
<keyword evidence="4" id="KW-1185">Reference proteome</keyword>
<evidence type="ECO:0000313" key="4">
    <source>
        <dbReference type="Proteomes" id="UP001063166"/>
    </source>
</evidence>
<reference evidence="3" key="1">
    <citation type="submission" date="2022-07" db="EMBL/GenBank/DDBJ databases">
        <title>The genome of Lyophyllum shimeji provides insight into the initial evolution of ectomycorrhizal fungal genome.</title>
        <authorList>
            <person name="Kobayashi Y."/>
            <person name="Shibata T."/>
            <person name="Hirakawa H."/>
            <person name="Shigenobu S."/>
            <person name="Nishiyama T."/>
            <person name="Yamada A."/>
            <person name="Hasebe M."/>
            <person name="Kawaguchi M."/>
        </authorList>
    </citation>
    <scope>NUCLEOTIDE SEQUENCE</scope>
    <source>
        <strain evidence="3">AT787</strain>
    </source>
</reference>
<gene>
    <name evidence="3" type="ORF">LshimejAT787_0404620</name>
</gene>
<proteinExistence type="predicted"/>
<dbReference type="AlphaFoldDB" id="A0A9P3PL99"/>
<organism evidence="3 4">
    <name type="scientific">Lyophyllum shimeji</name>
    <name type="common">Hon-shimeji</name>
    <name type="synonym">Tricholoma shimeji</name>
    <dbReference type="NCBI Taxonomy" id="47721"/>
    <lineage>
        <taxon>Eukaryota</taxon>
        <taxon>Fungi</taxon>
        <taxon>Dikarya</taxon>
        <taxon>Basidiomycota</taxon>
        <taxon>Agaricomycotina</taxon>
        <taxon>Agaricomycetes</taxon>
        <taxon>Agaricomycetidae</taxon>
        <taxon>Agaricales</taxon>
        <taxon>Tricholomatineae</taxon>
        <taxon>Lyophyllaceae</taxon>
        <taxon>Lyophyllum</taxon>
    </lineage>
</organism>
<feature type="compositionally biased region" description="Basic residues" evidence="2">
    <location>
        <begin position="563"/>
        <end position="573"/>
    </location>
</feature>
<dbReference type="Proteomes" id="UP001063166">
    <property type="component" value="Unassembled WGS sequence"/>
</dbReference>
<evidence type="ECO:0000313" key="3">
    <source>
        <dbReference type="EMBL" id="GLB37411.1"/>
    </source>
</evidence>
<sequence>MSEASPIVVAALSTGAHVRRPSSLTKLEDLFDLASAAPAPSLCRPSRELAPQTKWSPCLQPAGHAAIDAEKIVLLQTENKQLQEEIAYLKMEAQVREEELNKFRSDYYAERFQANVRKHLAKSAEENHAARDLRLEQAEKFILSMVELKLHQPVLSDAWKAVAAGAMADDALIDAIKKAAAIPGTSWSRIVPAVVGPRTPDDYLSAVDMTLKVTQKLKKAKKISRFWKNKAKQDASHKDLITPSPSKLSDASFTDEFVGCGNRAVDDLLKQLNASPLQPGPKSLQHVTVPVPPSAGTSRLRSRVPVPQQNTPRGRSLAPLASQVLKDDVMRLSSPAKRSKFSPTKKLRSVFKEIDVNVELAPQPKTWDKQVTKLSVKSPRKRRAVLVERDRPEHTLGVLSTMDASLHSKTSLPLDQNCATPSLHKSADFSTRPSGDTGTFSAEKALESLERICAGFSSGSLGSLAATEASTNQNLQNACAAPVTSDRTPMAGDVRLIRPRPPVTKPSSPSAALRYFKSSPPIESRLRQMRSLSRPSLFYSSQSGTSASLTKATPSPTKKFFLRKRTSPQRATRKAMVGTSMG</sequence>
<dbReference type="EMBL" id="BRPK01000004">
    <property type="protein sequence ID" value="GLB37411.1"/>
    <property type="molecule type" value="Genomic_DNA"/>
</dbReference>
<feature type="region of interest" description="Disordered" evidence="2">
    <location>
        <begin position="563"/>
        <end position="582"/>
    </location>
</feature>
<feature type="region of interest" description="Disordered" evidence="2">
    <location>
        <begin position="537"/>
        <end position="556"/>
    </location>
</feature>
<protein>
    <submittedName>
        <fullName evidence="3">Uncharacterized protein</fullName>
    </submittedName>
</protein>
<name>A0A9P3PL99_LYOSH</name>
<evidence type="ECO:0000256" key="2">
    <source>
        <dbReference type="SAM" id="MobiDB-lite"/>
    </source>
</evidence>
<feature type="coiled-coil region" evidence="1">
    <location>
        <begin position="72"/>
        <end position="99"/>
    </location>
</feature>
<keyword evidence="1" id="KW-0175">Coiled coil</keyword>